<name>A0A9J7BKS6_9BACT</name>
<organism evidence="2 3">
    <name type="scientific">Occallatibacter riparius</name>
    <dbReference type="NCBI Taxonomy" id="1002689"/>
    <lineage>
        <taxon>Bacteria</taxon>
        <taxon>Pseudomonadati</taxon>
        <taxon>Acidobacteriota</taxon>
        <taxon>Terriglobia</taxon>
        <taxon>Terriglobales</taxon>
        <taxon>Acidobacteriaceae</taxon>
        <taxon>Occallatibacter</taxon>
    </lineage>
</organism>
<dbReference type="RefSeq" id="WP_260792767.1">
    <property type="nucleotide sequence ID" value="NZ_CP093313.1"/>
</dbReference>
<dbReference type="KEGG" id="orp:MOP44_23050"/>
<keyword evidence="1" id="KW-0812">Transmembrane</keyword>
<reference evidence="2" key="1">
    <citation type="submission" date="2021-04" db="EMBL/GenBank/DDBJ databases">
        <title>Phylogenetic analysis of Acidobacteriaceae.</title>
        <authorList>
            <person name="Qiu L."/>
            <person name="Zhang Q."/>
        </authorList>
    </citation>
    <scope>NUCLEOTIDE SEQUENCE</scope>
    <source>
        <strain evidence="2">DSM 25168</strain>
    </source>
</reference>
<feature type="transmembrane region" description="Helical" evidence="1">
    <location>
        <begin position="97"/>
        <end position="118"/>
    </location>
</feature>
<evidence type="ECO:0000256" key="1">
    <source>
        <dbReference type="SAM" id="Phobius"/>
    </source>
</evidence>
<protein>
    <submittedName>
        <fullName evidence="2">Uncharacterized protein</fullName>
    </submittedName>
</protein>
<evidence type="ECO:0000313" key="2">
    <source>
        <dbReference type="EMBL" id="UWZ83432.1"/>
    </source>
</evidence>
<dbReference type="AlphaFoldDB" id="A0A9J7BKS6"/>
<keyword evidence="1" id="KW-0472">Membrane</keyword>
<feature type="transmembrane region" description="Helical" evidence="1">
    <location>
        <begin position="139"/>
        <end position="160"/>
    </location>
</feature>
<sequence>MLERIRFRWLLPLVMTLVQLILFAVTAAHERAAVQRSALSIPVVQAAVLQEEGGTVSFEPITSPPPSLCDKIAAILNLPAMFGGAVLATVLGRETDASIMGFSVLFVPFVWWPIGSWVDQQVAGIGVVRKGIARRTARWMLRAVALLALIAAVFLSHDGWEGQQDYSYIPVGIWTACYLICSFRGERRLTSLQLGDIIQSGQQD</sequence>
<gene>
    <name evidence="2" type="ORF">MOP44_23050</name>
</gene>
<proteinExistence type="predicted"/>
<keyword evidence="3" id="KW-1185">Reference proteome</keyword>
<accession>A0A9J7BKS6</accession>
<dbReference type="EMBL" id="CP093313">
    <property type="protein sequence ID" value="UWZ83432.1"/>
    <property type="molecule type" value="Genomic_DNA"/>
</dbReference>
<dbReference type="Proteomes" id="UP001059380">
    <property type="component" value="Chromosome"/>
</dbReference>
<keyword evidence="1" id="KW-1133">Transmembrane helix</keyword>
<evidence type="ECO:0000313" key="3">
    <source>
        <dbReference type="Proteomes" id="UP001059380"/>
    </source>
</evidence>
<feature type="transmembrane region" description="Helical" evidence="1">
    <location>
        <begin position="166"/>
        <end position="183"/>
    </location>
</feature>